<dbReference type="EMBL" id="MBRJ01000059">
    <property type="protein sequence ID" value="OHX41425.1"/>
    <property type="molecule type" value="Genomic_DNA"/>
</dbReference>
<dbReference type="SMART" id="SM00491">
    <property type="entry name" value="HELICc2"/>
    <property type="match status" value="1"/>
</dbReference>
<dbReference type="PROSITE" id="PS51192">
    <property type="entry name" value="HELICASE_ATP_BIND_1"/>
    <property type="match status" value="1"/>
</dbReference>
<dbReference type="InterPro" id="IPR006555">
    <property type="entry name" value="ATP-dep_Helicase_C"/>
</dbReference>
<dbReference type="SUPFAM" id="SSF52540">
    <property type="entry name" value="P-loop containing nucleoside triphosphate hydrolases"/>
    <property type="match status" value="1"/>
</dbReference>
<dbReference type="Proteomes" id="UP000180194">
    <property type="component" value="Unassembled WGS sequence"/>
</dbReference>
<dbReference type="Pfam" id="PF13307">
    <property type="entry name" value="Helicase_C_2"/>
    <property type="match status" value="1"/>
</dbReference>
<protein>
    <recommendedName>
        <fullName evidence="1">Helicase ATP-binding domain-containing protein</fullName>
    </recommendedName>
</protein>
<evidence type="ECO:0000313" key="2">
    <source>
        <dbReference type="EMBL" id="OHX41425.1"/>
    </source>
</evidence>
<evidence type="ECO:0000259" key="1">
    <source>
        <dbReference type="PROSITE" id="PS51192"/>
    </source>
</evidence>
<evidence type="ECO:0000313" key="3">
    <source>
        <dbReference type="Proteomes" id="UP000180194"/>
    </source>
</evidence>
<dbReference type="InterPro" id="IPR027417">
    <property type="entry name" value="P-loop_NTPase"/>
</dbReference>
<name>A0ABX3CK14_9BACI</name>
<dbReference type="InterPro" id="IPR014001">
    <property type="entry name" value="Helicase_ATP-bd"/>
</dbReference>
<organism evidence="2 3">
    <name type="scientific">Cytobacillus oceanisediminis</name>
    <dbReference type="NCBI Taxonomy" id="665099"/>
    <lineage>
        <taxon>Bacteria</taxon>
        <taxon>Bacillati</taxon>
        <taxon>Bacillota</taxon>
        <taxon>Bacilli</taxon>
        <taxon>Bacillales</taxon>
        <taxon>Bacillaceae</taxon>
        <taxon>Cytobacillus</taxon>
    </lineage>
</organism>
<dbReference type="InterPro" id="IPR006935">
    <property type="entry name" value="Helicase/UvrB_N"/>
</dbReference>
<dbReference type="RefSeq" id="WP_071159975.1">
    <property type="nucleotide sequence ID" value="NZ_MBRJ01000059.1"/>
</dbReference>
<gene>
    <name evidence="2" type="ORF">BBV17_28950</name>
</gene>
<sequence>MPIDFNKFKKKDALPKEVDPIKIYDGLARSGGLNDLWRGQYLALEEWQDNRDEKEVTISLNTGGGKTVIGLLQGQSIVNETLGKVFYLCGSIQLIKQTEEFASSMPLKVATYYNRNLEREAEFNKGEVLCLTTYQAMFNGLSRFAREPILGLIFDDAHVASHIIRDHFTLRITDVEFANSYSTLVNSVKSYYDQIHSGQLFDQVVNQKNDPAILFIPTFIWEEINVKVTDVLLSEGVAENKSTKYAWEHLRDNLDLCAVFLTSRSIEITPFLAPVHLLKFMQHSTKKIFLSATVQDEPDFIRSFGFRSGKKIEPKTRAGESERLIVTPYVKKEISEYLFQHIIQLSKSRKILIIPNSERRARRWREHESRFSSKDFSEKVNEFKSSSTGLLVAPARFEGMDFPNDTCRSLVIDGLPSGTGLLEKFQWNSLGEVRALQGTIASRVVQSMGRISRGNDDYGIVYLLGNDLADWITRKLNRERLPSYIRAQLELGERITEELTSIEELQQFEQAVLEREDGWSDLHQEEIKNALIEKISDESESKSKEEKFDIEVAISERSFIRHFWNREYAKAAKALETNLDKLFEEDKGLAAWHSHWIGYSYLKYGNQDIAYKYFNRSAKSFKALGLIPDHNEKQVVSTIIPDEETQAGRIIKFLSTRGEINYGTFSQLDDRLAPFFNAARVSSNSYEEALRWLGLYLGFQSSRPDSESGIGRGPDVFWLSPEVAIMIESKEEKSGKTPYSKKEVGQSFNHLEWINEEFLDHKFSWELVIVGPDIEAAPAASPSEEMKILLPEEVISLANRIRQLLFDTWKKSTPSTFYSELEKNLAEGELKHMDILNLIPQRPIRKSNMK</sequence>
<proteinExistence type="predicted"/>
<dbReference type="Gene3D" id="3.40.50.300">
    <property type="entry name" value="P-loop containing nucleotide triphosphate hydrolases"/>
    <property type="match status" value="2"/>
</dbReference>
<reference evidence="2 3" key="1">
    <citation type="submission" date="2016-07" db="EMBL/GenBank/DDBJ databases">
        <title>Bacillus oceanisediminis whole genome.</title>
        <authorList>
            <person name="Pal Y."/>
            <person name="Verma A."/>
            <person name="Mual P."/>
            <person name="Srinivasan K."/>
        </authorList>
    </citation>
    <scope>NUCLEOTIDE SEQUENCE [LARGE SCALE GENOMIC DNA]</scope>
    <source>
        <strain evidence="2 3">Bhandara28</strain>
    </source>
</reference>
<comment type="caution">
    <text evidence="2">The sequence shown here is derived from an EMBL/GenBank/DDBJ whole genome shotgun (WGS) entry which is preliminary data.</text>
</comment>
<dbReference type="Pfam" id="PF04851">
    <property type="entry name" value="ResIII"/>
    <property type="match status" value="1"/>
</dbReference>
<keyword evidence="3" id="KW-1185">Reference proteome</keyword>
<feature type="domain" description="Helicase ATP-binding" evidence="1">
    <location>
        <begin position="47"/>
        <end position="312"/>
    </location>
</feature>
<accession>A0ABX3CK14</accession>